<proteinExistence type="predicted"/>
<dbReference type="RefSeq" id="WP_073489622.1">
    <property type="nucleotide sequence ID" value="NZ_FQVN01000015.1"/>
</dbReference>
<dbReference type="PANTHER" id="PTHR43124:SF3">
    <property type="entry name" value="CHLORAMPHENICOL EFFLUX PUMP RV0191"/>
    <property type="match status" value="1"/>
</dbReference>
<feature type="transmembrane region" description="Helical" evidence="7">
    <location>
        <begin position="242"/>
        <end position="265"/>
    </location>
</feature>
<gene>
    <name evidence="9" type="ORF">SAMN05444320_11598</name>
</gene>
<evidence type="ECO:0000256" key="7">
    <source>
        <dbReference type="SAM" id="Phobius"/>
    </source>
</evidence>
<feature type="transmembrane region" description="Helical" evidence="7">
    <location>
        <begin position="337"/>
        <end position="359"/>
    </location>
</feature>
<evidence type="ECO:0000256" key="2">
    <source>
        <dbReference type="ARBA" id="ARBA00022475"/>
    </source>
</evidence>
<dbReference type="EMBL" id="FQVN01000015">
    <property type="protein sequence ID" value="SHG87450.1"/>
    <property type="molecule type" value="Genomic_DNA"/>
</dbReference>
<dbReference type="InterPro" id="IPR020846">
    <property type="entry name" value="MFS_dom"/>
</dbReference>
<name>A0A1M5ND64_STRHI</name>
<evidence type="ECO:0000256" key="1">
    <source>
        <dbReference type="ARBA" id="ARBA00004651"/>
    </source>
</evidence>
<feature type="transmembrane region" description="Helical" evidence="7">
    <location>
        <begin position="371"/>
        <end position="391"/>
    </location>
</feature>
<feature type="transmembrane region" description="Helical" evidence="7">
    <location>
        <begin position="285"/>
        <end position="301"/>
    </location>
</feature>
<reference evidence="9 10" key="1">
    <citation type="submission" date="2016-11" db="EMBL/GenBank/DDBJ databases">
        <authorList>
            <person name="Jaros S."/>
            <person name="Januszkiewicz K."/>
            <person name="Wedrychowicz H."/>
        </authorList>
    </citation>
    <scope>NUCLEOTIDE SEQUENCE [LARGE SCALE GENOMIC DNA]</scope>
    <source>
        <strain evidence="9 10">DSM 44523</strain>
    </source>
</reference>
<dbReference type="InterPro" id="IPR036259">
    <property type="entry name" value="MFS_trans_sf"/>
</dbReference>
<dbReference type="SUPFAM" id="SSF103473">
    <property type="entry name" value="MFS general substrate transporter"/>
    <property type="match status" value="1"/>
</dbReference>
<evidence type="ECO:0000256" key="4">
    <source>
        <dbReference type="ARBA" id="ARBA00022989"/>
    </source>
</evidence>
<feature type="transmembrane region" description="Helical" evidence="7">
    <location>
        <begin position="142"/>
        <end position="159"/>
    </location>
</feature>
<keyword evidence="5 7" id="KW-0472">Membrane</keyword>
<feature type="transmembrane region" description="Helical" evidence="7">
    <location>
        <begin position="48"/>
        <end position="70"/>
    </location>
</feature>
<keyword evidence="2" id="KW-1003">Cell membrane</keyword>
<dbReference type="OrthoDB" id="9787026at2"/>
<organism evidence="9 10">
    <name type="scientific">Streptoalloteichus hindustanus</name>
    <dbReference type="NCBI Taxonomy" id="2017"/>
    <lineage>
        <taxon>Bacteria</taxon>
        <taxon>Bacillati</taxon>
        <taxon>Actinomycetota</taxon>
        <taxon>Actinomycetes</taxon>
        <taxon>Pseudonocardiales</taxon>
        <taxon>Pseudonocardiaceae</taxon>
        <taxon>Streptoalloteichus</taxon>
    </lineage>
</organism>
<dbReference type="Proteomes" id="UP000184501">
    <property type="component" value="Unassembled WGS sequence"/>
</dbReference>
<dbReference type="InterPro" id="IPR011701">
    <property type="entry name" value="MFS"/>
</dbReference>
<dbReference type="AlphaFoldDB" id="A0A1M5ND64"/>
<keyword evidence="4 7" id="KW-1133">Transmembrane helix</keyword>
<feature type="transmembrane region" description="Helical" evidence="7">
    <location>
        <begin position="171"/>
        <end position="190"/>
    </location>
</feature>
<feature type="transmembrane region" description="Helical" evidence="7">
    <location>
        <begin position="82"/>
        <end position="101"/>
    </location>
</feature>
<dbReference type="Pfam" id="PF07690">
    <property type="entry name" value="MFS_1"/>
    <property type="match status" value="1"/>
</dbReference>
<keyword evidence="10" id="KW-1185">Reference proteome</keyword>
<evidence type="ECO:0000313" key="9">
    <source>
        <dbReference type="EMBL" id="SHG87450.1"/>
    </source>
</evidence>
<evidence type="ECO:0000259" key="8">
    <source>
        <dbReference type="PROSITE" id="PS50850"/>
    </source>
</evidence>
<dbReference type="PROSITE" id="PS50850">
    <property type="entry name" value="MFS"/>
    <property type="match status" value="1"/>
</dbReference>
<dbReference type="GO" id="GO:0022857">
    <property type="term" value="F:transmembrane transporter activity"/>
    <property type="evidence" value="ECO:0007669"/>
    <property type="project" value="InterPro"/>
</dbReference>
<comment type="subcellular location">
    <subcellularLocation>
        <location evidence="1">Cell membrane</location>
        <topology evidence="1">Multi-pass membrane protein</topology>
    </subcellularLocation>
</comment>
<evidence type="ECO:0000313" key="10">
    <source>
        <dbReference type="Proteomes" id="UP000184501"/>
    </source>
</evidence>
<evidence type="ECO:0000256" key="5">
    <source>
        <dbReference type="ARBA" id="ARBA00023136"/>
    </source>
</evidence>
<protein>
    <submittedName>
        <fullName evidence="9">Predicted arabinose efflux permease, MFS family</fullName>
    </submittedName>
</protein>
<keyword evidence="3 7" id="KW-0812">Transmembrane</keyword>
<evidence type="ECO:0000256" key="6">
    <source>
        <dbReference type="SAM" id="MobiDB-lite"/>
    </source>
</evidence>
<feature type="transmembrane region" description="Helical" evidence="7">
    <location>
        <begin position="202"/>
        <end position="221"/>
    </location>
</feature>
<feature type="domain" description="Major facilitator superfamily (MFS) profile" evidence="8">
    <location>
        <begin position="47"/>
        <end position="424"/>
    </location>
</feature>
<feature type="transmembrane region" description="Helical" evidence="7">
    <location>
        <begin position="113"/>
        <end position="136"/>
    </location>
</feature>
<feature type="region of interest" description="Disordered" evidence="6">
    <location>
        <begin position="1"/>
        <end position="24"/>
    </location>
</feature>
<dbReference type="STRING" id="2017.SAMN05444320_11598"/>
<sequence>MSSSGAQDANNTASTANAAGADDAGAPVVDETEAVAVAPSWERRRRAIAAMVVTSVLVAGQLYAVIPVLAELARDWKVPPTAPASLITSFGLVCAVAFVLGGSAARRLGTRPVITLALAALAFGGAALAAATSLAAGEAFRIVQGAGAGFFFAAVLTHLRDRVDPGQWPGTARRAVLTLVGAAVAGPALAEVVAGLVGWRGVFGVGAVAVVWSGAWLHLVLGRAVHGPRGVLRTTLRQTGTLLVRPRTALLCLAALPVFGGMAAVGVALEALGPTALTADTDTMFAVRASAAIPVVVVAAADHFLRRLRALRLAALALAVTAAATAGLWAGGGSAGALAALLATAALGVAVAAPALVDALDAAAGTARDSVLSLSFVAFVLGAGFFPRLVAPLAGSGLSAVVVVVAVLELVAAGLVIAVDQRRRAPADRTSAD</sequence>
<feature type="transmembrane region" description="Helical" evidence="7">
    <location>
        <begin position="313"/>
        <end position="331"/>
    </location>
</feature>
<dbReference type="Gene3D" id="1.20.1250.20">
    <property type="entry name" value="MFS general substrate transporter like domains"/>
    <property type="match status" value="1"/>
</dbReference>
<feature type="transmembrane region" description="Helical" evidence="7">
    <location>
        <begin position="397"/>
        <end position="419"/>
    </location>
</feature>
<accession>A0A1M5ND64</accession>
<evidence type="ECO:0000256" key="3">
    <source>
        <dbReference type="ARBA" id="ARBA00022692"/>
    </source>
</evidence>
<dbReference type="GO" id="GO:0005886">
    <property type="term" value="C:plasma membrane"/>
    <property type="evidence" value="ECO:0007669"/>
    <property type="project" value="UniProtKB-SubCell"/>
</dbReference>
<dbReference type="InterPro" id="IPR050189">
    <property type="entry name" value="MFS_Efflux_Transporters"/>
</dbReference>
<dbReference type="PANTHER" id="PTHR43124">
    <property type="entry name" value="PURINE EFFLUX PUMP PBUE"/>
    <property type="match status" value="1"/>
</dbReference>